<dbReference type="Proteomes" id="UP001524547">
    <property type="component" value="Unassembled WGS sequence"/>
</dbReference>
<sequence>MAGSAAGGAELFFERLCIAQHESGLEVLPVIRRQPAREHRLRAGGLSPRTLAFGGRADLLTPIRLRRVLRDYRPSVAVAWMSRAARAMPRGPWTVVGRLGGFYDLRHYRRCRHLVGNTVGIVDWIRAQGWPADRVHHLPNFATDFGRAVPARPRAIPAGAPLVLALGRLHRNKAFDVLIRAMRHAPEAHLLIAGEGPERHALQALADAEGVASRVHMPGWADDAGALMAAADLLVCPSRHEPLGNVVIEAFGAGVPVVAARSQGPCEIIRPGEDGVLVPLEDPDALGDAIARILRDRDTADMLAANARQRFDREFSAAPVLQRWHEFLEMAGSTPCAA</sequence>
<keyword evidence="5" id="KW-1185">Reference proteome</keyword>
<dbReference type="PANTHER" id="PTHR12526">
    <property type="entry name" value="GLYCOSYLTRANSFERASE"/>
    <property type="match status" value="1"/>
</dbReference>
<evidence type="ECO:0000256" key="2">
    <source>
        <dbReference type="ARBA" id="ARBA00022679"/>
    </source>
</evidence>
<name>A0ABT1VY59_9PROT</name>
<evidence type="ECO:0000259" key="3">
    <source>
        <dbReference type="Pfam" id="PF00534"/>
    </source>
</evidence>
<dbReference type="InterPro" id="IPR001296">
    <property type="entry name" value="Glyco_trans_1"/>
</dbReference>
<comment type="caution">
    <text evidence="4">The sequence shown here is derived from an EMBL/GenBank/DDBJ whole genome shotgun (WGS) entry which is preliminary data.</text>
</comment>
<dbReference type="Pfam" id="PF00534">
    <property type="entry name" value="Glycos_transf_1"/>
    <property type="match status" value="1"/>
</dbReference>
<evidence type="ECO:0000313" key="4">
    <source>
        <dbReference type="EMBL" id="MCQ8241277.1"/>
    </source>
</evidence>
<dbReference type="Gene3D" id="3.40.50.2000">
    <property type="entry name" value="Glycogen Phosphorylase B"/>
    <property type="match status" value="2"/>
</dbReference>
<organism evidence="4 5">
    <name type="scientific">Rhizosaccharibacter radicis</name>
    <dbReference type="NCBI Taxonomy" id="2782605"/>
    <lineage>
        <taxon>Bacteria</taxon>
        <taxon>Pseudomonadati</taxon>
        <taxon>Pseudomonadota</taxon>
        <taxon>Alphaproteobacteria</taxon>
        <taxon>Acetobacterales</taxon>
        <taxon>Acetobacteraceae</taxon>
        <taxon>Rhizosaccharibacter</taxon>
    </lineage>
</organism>
<dbReference type="SUPFAM" id="SSF53756">
    <property type="entry name" value="UDP-Glycosyltransferase/glycogen phosphorylase"/>
    <property type="match status" value="1"/>
</dbReference>
<protein>
    <submittedName>
        <fullName evidence="4">Glycosyltransferase</fullName>
    </submittedName>
</protein>
<dbReference type="CDD" id="cd03811">
    <property type="entry name" value="GT4_GT28_WabH-like"/>
    <property type="match status" value="1"/>
</dbReference>
<dbReference type="RefSeq" id="WP_422920024.1">
    <property type="nucleotide sequence ID" value="NZ_JAMZEJ010000006.1"/>
</dbReference>
<gene>
    <name evidence="4" type="ORF">NFI88_10550</name>
</gene>
<reference evidence="4 5" key="1">
    <citation type="submission" date="2022-06" db="EMBL/GenBank/DDBJ databases">
        <title>Rhizosaccharibacter gen. nov. sp. nov. KSS12, endophytic bacteria isolated from sugarcane.</title>
        <authorList>
            <person name="Pitiwittayakul N."/>
        </authorList>
    </citation>
    <scope>NUCLEOTIDE SEQUENCE [LARGE SCALE GENOMIC DNA]</scope>
    <source>
        <strain evidence="4 5">KSS12</strain>
    </source>
</reference>
<feature type="domain" description="Glycosyl transferase family 1" evidence="3">
    <location>
        <begin position="155"/>
        <end position="310"/>
    </location>
</feature>
<dbReference type="PANTHER" id="PTHR12526:SF510">
    <property type="entry name" value="D-INOSITOL 3-PHOSPHATE GLYCOSYLTRANSFERASE"/>
    <property type="match status" value="1"/>
</dbReference>
<keyword evidence="2" id="KW-0808">Transferase</keyword>
<accession>A0ABT1VY59</accession>
<evidence type="ECO:0000256" key="1">
    <source>
        <dbReference type="ARBA" id="ARBA00022676"/>
    </source>
</evidence>
<dbReference type="EMBL" id="JAMZEJ010000006">
    <property type="protein sequence ID" value="MCQ8241277.1"/>
    <property type="molecule type" value="Genomic_DNA"/>
</dbReference>
<evidence type="ECO:0000313" key="5">
    <source>
        <dbReference type="Proteomes" id="UP001524547"/>
    </source>
</evidence>
<proteinExistence type="predicted"/>
<keyword evidence="1" id="KW-0328">Glycosyltransferase</keyword>